<dbReference type="SUPFAM" id="SSF54211">
    <property type="entry name" value="Ribosomal protein S5 domain 2-like"/>
    <property type="match status" value="1"/>
</dbReference>
<evidence type="ECO:0000256" key="1">
    <source>
        <dbReference type="ARBA" id="ARBA00007665"/>
    </source>
</evidence>
<gene>
    <name evidence="3" type="ORF">CGI_10027645</name>
</gene>
<dbReference type="PANTHER" id="PTHR16301">
    <property type="entry name" value="IMPACT-RELATED"/>
    <property type="match status" value="1"/>
</dbReference>
<dbReference type="GO" id="GO:0005737">
    <property type="term" value="C:cytoplasm"/>
    <property type="evidence" value="ECO:0007669"/>
    <property type="project" value="TreeGrafter"/>
</dbReference>
<dbReference type="EMBL" id="JH816755">
    <property type="protein sequence ID" value="EKC31534.1"/>
    <property type="molecule type" value="Genomic_DNA"/>
</dbReference>
<feature type="domain" description="Impact N-terminal" evidence="2">
    <location>
        <begin position="80"/>
        <end position="165"/>
    </location>
</feature>
<dbReference type="InterPro" id="IPR023582">
    <property type="entry name" value="Impact"/>
</dbReference>
<organism evidence="3">
    <name type="scientific">Magallana gigas</name>
    <name type="common">Pacific oyster</name>
    <name type="synonym">Crassostrea gigas</name>
    <dbReference type="NCBI Taxonomy" id="29159"/>
    <lineage>
        <taxon>Eukaryota</taxon>
        <taxon>Metazoa</taxon>
        <taxon>Spiralia</taxon>
        <taxon>Lophotrochozoa</taxon>
        <taxon>Mollusca</taxon>
        <taxon>Bivalvia</taxon>
        <taxon>Autobranchia</taxon>
        <taxon>Pteriomorphia</taxon>
        <taxon>Ostreida</taxon>
        <taxon>Ostreoidea</taxon>
        <taxon>Ostreidae</taxon>
        <taxon>Magallana</taxon>
    </lineage>
</organism>
<accession>K1QK82</accession>
<dbReference type="InParanoid" id="K1QK82"/>
<sequence>MSNQLPEETREKRKQVQKLQQKYTDRNIETKLKGDKLIFTKSGNIYRGKVGPLPTADEVISNEPVKMSIRIVNTIDDNGNRFASYASTADSFRQVRMSLNNIMRQQCVSSASNNIYAYRFKSSDGITHEGSEDDGEVGAGRAPLRTLTENDIQNTVVVVARLFGSKIDARLPLLVL</sequence>
<dbReference type="InterPro" id="IPR036956">
    <property type="entry name" value="Impact_N_sf"/>
</dbReference>
<dbReference type="GO" id="GO:0006446">
    <property type="term" value="P:regulation of translational initiation"/>
    <property type="evidence" value="ECO:0007669"/>
    <property type="project" value="TreeGrafter"/>
</dbReference>
<dbReference type="Gene3D" id="3.30.230.30">
    <property type="entry name" value="Impact, N-terminal domain"/>
    <property type="match status" value="1"/>
</dbReference>
<evidence type="ECO:0000259" key="2">
    <source>
        <dbReference type="Pfam" id="PF01205"/>
    </source>
</evidence>
<protein>
    <submittedName>
        <fullName evidence="3">IMPACT-like protein</fullName>
    </submittedName>
</protein>
<dbReference type="GO" id="GO:0140469">
    <property type="term" value="P:GCN2-mediated signaling"/>
    <property type="evidence" value="ECO:0007669"/>
    <property type="project" value="TreeGrafter"/>
</dbReference>
<reference evidence="3" key="1">
    <citation type="journal article" date="2012" name="Nature">
        <title>The oyster genome reveals stress adaptation and complexity of shell formation.</title>
        <authorList>
            <person name="Zhang G."/>
            <person name="Fang X."/>
            <person name="Guo X."/>
            <person name="Li L."/>
            <person name="Luo R."/>
            <person name="Xu F."/>
            <person name="Yang P."/>
            <person name="Zhang L."/>
            <person name="Wang X."/>
            <person name="Qi H."/>
            <person name="Xiong Z."/>
            <person name="Que H."/>
            <person name="Xie Y."/>
            <person name="Holland P.W."/>
            <person name="Paps J."/>
            <person name="Zhu Y."/>
            <person name="Wu F."/>
            <person name="Chen Y."/>
            <person name="Wang J."/>
            <person name="Peng C."/>
            <person name="Meng J."/>
            <person name="Yang L."/>
            <person name="Liu J."/>
            <person name="Wen B."/>
            <person name="Zhang N."/>
            <person name="Huang Z."/>
            <person name="Zhu Q."/>
            <person name="Feng Y."/>
            <person name="Mount A."/>
            <person name="Hedgecock D."/>
            <person name="Xu Z."/>
            <person name="Liu Y."/>
            <person name="Domazet-Loso T."/>
            <person name="Du Y."/>
            <person name="Sun X."/>
            <person name="Zhang S."/>
            <person name="Liu B."/>
            <person name="Cheng P."/>
            <person name="Jiang X."/>
            <person name="Li J."/>
            <person name="Fan D."/>
            <person name="Wang W."/>
            <person name="Fu W."/>
            <person name="Wang T."/>
            <person name="Wang B."/>
            <person name="Zhang J."/>
            <person name="Peng Z."/>
            <person name="Li Y."/>
            <person name="Li N."/>
            <person name="Wang J."/>
            <person name="Chen M."/>
            <person name="He Y."/>
            <person name="Tan F."/>
            <person name="Song X."/>
            <person name="Zheng Q."/>
            <person name="Huang R."/>
            <person name="Yang H."/>
            <person name="Du X."/>
            <person name="Chen L."/>
            <person name="Yang M."/>
            <person name="Gaffney P.M."/>
            <person name="Wang S."/>
            <person name="Luo L."/>
            <person name="She Z."/>
            <person name="Ming Y."/>
            <person name="Huang W."/>
            <person name="Zhang S."/>
            <person name="Huang B."/>
            <person name="Zhang Y."/>
            <person name="Qu T."/>
            <person name="Ni P."/>
            <person name="Miao G."/>
            <person name="Wang J."/>
            <person name="Wang Q."/>
            <person name="Steinberg C.E."/>
            <person name="Wang H."/>
            <person name="Li N."/>
            <person name="Qian L."/>
            <person name="Zhang G."/>
            <person name="Li Y."/>
            <person name="Yang H."/>
            <person name="Liu X."/>
            <person name="Wang J."/>
            <person name="Yin Y."/>
            <person name="Wang J."/>
        </authorList>
    </citation>
    <scope>NUCLEOTIDE SEQUENCE [LARGE SCALE GENOMIC DNA]</scope>
    <source>
        <strain evidence="3">05x7-T-G4-1.051#20</strain>
    </source>
</reference>
<dbReference type="AlphaFoldDB" id="K1QK82"/>
<dbReference type="InterPro" id="IPR020568">
    <property type="entry name" value="Ribosomal_Su5_D2-typ_SF"/>
</dbReference>
<dbReference type="HOGENOM" id="CLU_099185_0_0_1"/>
<proteinExistence type="inferred from homology"/>
<evidence type="ECO:0000313" key="3">
    <source>
        <dbReference type="EMBL" id="EKC31534.1"/>
    </source>
</evidence>
<dbReference type="Pfam" id="PF01205">
    <property type="entry name" value="Impact_N"/>
    <property type="match status" value="1"/>
</dbReference>
<comment type="similarity">
    <text evidence="1">Belongs to the IMPACT family.</text>
</comment>
<dbReference type="InterPro" id="IPR001498">
    <property type="entry name" value="Impact_N"/>
</dbReference>
<dbReference type="PANTHER" id="PTHR16301:SF25">
    <property type="entry name" value="PROTEIN IMPACT"/>
    <property type="match status" value="1"/>
</dbReference>
<name>K1QK82_MAGGI</name>